<evidence type="ECO:0000313" key="1">
    <source>
        <dbReference type="EMBL" id="SHI22383.1"/>
    </source>
</evidence>
<evidence type="ECO:0000313" key="2">
    <source>
        <dbReference type="Proteomes" id="UP000184241"/>
    </source>
</evidence>
<dbReference type="Proteomes" id="UP000184241">
    <property type="component" value="Unassembled WGS sequence"/>
</dbReference>
<dbReference type="EMBL" id="FQXU01000008">
    <property type="protein sequence ID" value="SHI22383.1"/>
    <property type="molecule type" value="Genomic_DNA"/>
</dbReference>
<sequence>MSKIEENEEITGRKKEEYPKGAIWTDGDVLDEVVIKEFDIAEDLKERNVSVYSDDEVEGQKIVDTFTYSEVFKKEEDFSIRKTFTMRKSTARLLVRLKLVHPNVNIRTNTIIDRAIRYYYKHIIEDGASQEEEI</sequence>
<proteinExistence type="predicted"/>
<reference evidence="1 2" key="1">
    <citation type="submission" date="2016-11" db="EMBL/GenBank/DDBJ databases">
        <authorList>
            <person name="Jaros S."/>
            <person name="Januszkiewicz K."/>
            <person name="Wedrychowicz H."/>
        </authorList>
    </citation>
    <scope>NUCLEOTIDE SEQUENCE [LARGE SCALE GENOMIC DNA]</scope>
    <source>
        <strain evidence="1 2">DSM 6191</strain>
    </source>
</reference>
<accession>A0A1M5ZEH8</accession>
<gene>
    <name evidence="1" type="ORF">SAMN02745941_02842</name>
</gene>
<protein>
    <submittedName>
        <fullName evidence="1">Uncharacterized protein</fullName>
    </submittedName>
</protein>
<dbReference type="AlphaFoldDB" id="A0A1M5ZEH8"/>
<dbReference type="RefSeq" id="WP_073020410.1">
    <property type="nucleotide sequence ID" value="NZ_FQXU01000008.1"/>
</dbReference>
<organism evidence="1 2">
    <name type="scientific">Clostridium intestinale DSM 6191</name>
    <dbReference type="NCBI Taxonomy" id="1121320"/>
    <lineage>
        <taxon>Bacteria</taxon>
        <taxon>Bacillati</taxon>
        <taxon>Bacillota</taxon>
        <taxon>Clostridia</taxon>
        <taxon>Eubacteriales</taxon>
        <taxon>Clostridiaceae</taxon>
        <taxon>Clostridium</taxon>
    </lineage>
</organism>
<name>A0A1M5ZEH8_9CLOT</name>